<dbReference type="Proteomes" id="UP001176059">
    <property type="component" value="Unassembled WGS sequence"/>
</dbReference>
<accession>A0AA38N112</accession>
<dbReference type="AlphaFoldDB" id="A0AA38N112"/>
<reference evidence="1" key="2">
    <citation type="journal article" date="2023" name="Proc. Natl. Acad. Sci. U.S.A.">
        <title>A global phylogenomic analysis of the shiitake genus Lentinula.</title>
        <authorList>
            <person name="Sierra-Patev S."/>
            <person name="Min B."/>
            <person name="Naranjo-Ortiz M."/>
            <person name="Looney B."/>
            <person name="Konkel Z."/>
            <person name="Slot J.C."/>
            <person name="Sakamoto Y."/>
            <person name="Steenwyk J.L."/>
            <person name="Rokas A."/>
            <person name="Carro J."/>
            <person name="Camarero S."/>
            <person name="Ferreira P."/>
            <person name="Molpeceres G."/>
            <person name="Ruiz-Duenas F.J."/>
            <person name="Serrano A."/>
            <person name="Henrissat B."/>
            <person name="Drula E."/>
            <person name="Hughes K.W."/>
            <person name="Mata J.L."/>
            <person name="Ishikawa N.K."/>
            <person name="Vargas-Isla R."/>
            <person name="Ushijima S."/>
            <person name="Smith C.A."/>
            <person name="Donoghue J."/>
            <person name="Ahrendt S."/>
            <person name="Andreopoulos W."/>
            <person name="He G."/>
            <person name="LaButti K."/>
            <person name="Lipzen A."/>
            <person name="Ng V."/>
            <person name="Riley R."/>
            <person name="Sandor L."/>
            <person name="Barry K."/>
            <person name="Martinez A.T."/>
            <person name="Xiao Y."/>
            <person name="Gibbons J.G."/>
            <person name="Terashima K."/>
            <person name="Grigoriev I.V."/>
            <person name="Hibbett D."/>
        </authorList>
    </citation>
    <scope>NUCLEOTIDE SEQUENCE</scope>
    <source>
        <strain evidence="1">ET3784</strain>
    </source>
</reference>
<reference evidence="1" key="1">
    <citation type="submission" date="2022-08" db="EMBL/GenBank/DDBJ databases">
        <authorList>
            <consortium name="DOE Joint Genome Institute"/>
            <person name="Min B."/>
            <person name="Sierra-Patev S."/>
            <person name="Naranjo-Ortiz M."/>
            <person name="Looney B."/>
            <person name="Konkel Z."/>
            <person name="Slot J.C."/>
            <person name="Sakamoto Y."/>
            <person name="Steenwyk J.L."/>
            <person name="Rokas A."/>
            <person name="Carro J."/>
            <person name="Camarero S."/>
            <person name="Ferreira P."/>
            <person name="Molpeceres G."/>
            <person name="Ruiz-duenas F.J."/>
            <person name="Serrano A."/>
            <person name="Henrissat B."/>
            <person name="Drula E."/>
            <person name="Hughes K.W."/>
            <person name="Mata J.L."/>
            <person name="Ishikawa N.K."/>
            <person name="Vargas-Isla R."/>
            <person name="Ushijima S."/>
            <person name="Smith C.A."/>
            <person name="Ahrendt S."/>
            <person name="Andreopoulos W."/>
            <person name="He G."/>
            <person name="LaButti K."/>
            <person name="Lipzen A."/>
            <person name="Ng V."/>
            <person name="Riley R."/>
            <person name="Sandor L."/>
            <person name="Barry K."/>
            <person name="Martinez A.T."/>
            <person name="Xiao Y."/>
            <person name="Gibbons J.G."/>
            <person name="Terashima K."/>
            <person name="Hibbett D.S."/>
            <person name="Grigoriev I.V."/>
        </authorList>
    </citation>
    <scope>NUCLEOTIDE SEQUENCE</scope>
    <source>
        <strain evidence="1">ET3784</strain>
    </source>
</reference>
<sequence length="131" mass="14577">MNLLCSENFVQDWVTKTGCHEVGFMTCFVAKILAAGKKGRSIFIKSDNLLLRISSPRQNSRFRILLQAHGQRATMKTRVLIPGNEEFLGGLLVCVDVTATTSEFGQHEFLKKACALSGLAPFLRFRNKQAS</sequence>
<comment type="caution">
    <text evidence="1">The sequence shown here is derived from an EMBL/GenBank/DDBJ whole genome shotgun (WGS) entry which is preliminary data.</text>
</comment>
<keyword evidence="2" id="KW-1185">Reference proteome</keyword>
<gene>
    <name evidence="1" type="ORF">DFJ43DRAFT_1069921</name>
</gene>
<name>A0AA38N112_9AGAR</name>
<evidence type="ECO:0000313" key="1">
    <source>
        <dbReference type="EMBL" id="KAJ3733216.1"/>
    </source>
</evidence>
<proteinExistence type="predicted"/>
<evidence type="ECO:0000313" key="2">
    <source>
        <dbReference type="Proteomes" id="UP001176059"/>
    </source>
</evidence>
<protein>
    <submittedName>
        <fullName evidence="1">Uncharacterized protein</fullName>
    </submittedName>
</protein>
<dbReference type="EMBL" id="JANVFO010000019">
    <property type="protein sequence ID" value="KAJ3733216.1"/>
    <property type="molecule type" value="Genomic_DNA"/>
</dbReference>
<organism evidence="1 2">
    <name type="scientific">Lentinula guzmanii</name>
    <dbReference type="NCBI Taxonomy" id="2804957"/>
    <lineage>
        <taxon>Eukaryota</taxon>
        <taxon>Fungi</taxon>
        <taxon>Dikarya</taxon>
        <taxon>Basidiomycota</taxon>
        <taxon>Agaricomycotina</taxon>
        <taxon>Agaricomycetes</taxon>
        <taxon>Agaricomycetidae</taxon>
        <taxon>Agaricales</taxon>
        <taxon>Marasmiineae</taxon>
        <taxon>Omphalotaceae</taxon>
        <taxon>Lentinula</taxon>
    </lineage>
</organism>